<feature type="transmembrane region" description="Helical" evidence="1">
    <location>
        <begin position="94"/>
        <end position="112"/>
    </location>
</feature>
<feature type="transmembrane region" description="Helical" evidence="1">
    <location>
        <begin position="67"/>
        <end position="87"/>
    </location>
</feature>
<dbReference type="EMBL" id="JBBYHS010000014">
    <property type="protein sequence ID" value="MEL1254957.1"/>
    <property type="molecule type" value="Genomic_DNA"/>
</dbReference>
<comment type="caution">
    <text evidence="2">The sequence shown here is derived from an EMBL/GenBank/DDBJ whole genome shotgun (WGS) entry which is preliminary data.</text>
</comment>
<keyword evidence="1" id="KW-0812">Transmembrane</keyword>
<evidence type="ECO:0000313" key="3">
    <source>
        <dbReference type="Proteomes" id="UP001485226"/>
    </source>
</evidence>
<sequence length="167" mass="19692">MKKLNIRIILLQFFGMIFFINGILQLRLYSVSEKIICLKNHFPNQKLECCTQLFPKKEDVLSFWPGVYIWIFFALLIGVFLIAYFNWKNKLSPLNTIIITILFYILLRLKFFRREIVSHLFRPIRTLLFNDLGAQYLFEGIVFTTIGLVILSLSIKTNLFSSKKSLV</sequence>
<evidence type="ECO:0000313" key="2">
    <source>
        <dbReference type="EMBL" id="MEL1254957.1"/>
    </source>
</evidence>
<feature type="transmembrane region" description="Helical" evidence="1">
    <location>
        <begin position="132"/>
        <end position="155"/>
    </location>
</feature>
<protein>
    <recommendedName>
        <fullName evidence="4">Prolipoprotein diacylglyceryl transferase</fullName>
    </recommendedName>
</protein>
<accession>A0ABU9IR88</accession>
<dbReference type="RefSeq" id="WP_341693706.1">
    <property type="nucleotide sequence ID" value="NZ_JBBYHS010000014.1"/>
</dbReference>
<organism evidence="2 3">
    <name type="scientific">Flavobacterium calami</name>
    <dbReference type="NCBI Taxonomy" id="3139144"/>
    <lineage>
        <taxon>Bacteria</taxon>
        <taxon>Pseudomonadati</taxon>
        <taxon>Bacteroidota</taxon>
        <taxon>Flavobacteriia</taxon>
        <taxon>Flavobacteriales</taxon>
        <taxon>Flavobacteriaceae</taxon>
        <taxon>Flavobacterium</taxon>
    </lineage>
</organism>
<evidence type="ECO:0000256" key="1">
    <source>
        <dbReference type="SAM" id="Phobius"/>
    </source>
</evidence>
<keyword evidence="3" id="KW-1185">Reference proteome</keyword>
<name>A0ABU9IR88_9FLAO</name>
<feature type="transmembrane region" description="Helical" evidence="1">
    <location>
        <begin position="7"/>
        <end position="24"/>
    </location>
</feature>
<evidence type="ECO:0008006" key="4">
    <source>
        <dbReference type="Google" id="ProtNLM"/>
    </source>
</evidence>
<keyword evidence="1" id="KW-0472">Membrane</keyword>
<proteinExistence type="predicted"/>
<gene>
    <name evidence="2" type="ORF">AAEO57_14300</name>
</gene>
<keyword evidence="1" id="KW-1133">Transmembrane helix</keyword>
<dbReference type="Proteomes" id="UP001485226">
    <property type="component" value="Unassembled WGS sequence"/>
</dbReference>
<reference evidence="2 3" key="1">
    <citation type="submission" date="2024-04" db="EMBL/GenBank/DDBJ databases">
        <title>Flavobacterium sp. DGU38 16S ribosomal RNA gene Genome sequencing and assembly.</title>
        <authorList>
            <person name="Park S."/>
        </authorList>
    </citation>
    <scope>NUCLEOTIDE SEQUENCE [LARGE SCALE GENOMIC DNA]</scope>
    <source>
        <strain evidence="2 3">DGU38</strain>
    </source>
</reference>